<sequence length="208" mass="23537">MLDSGISIIWIIVLYIVIIIPFGFIIFKHHSKKNSPLLVTPNYNLQRSRILYILSCLVAFFSTLLTIGFITKSNDLVNLIALIGILFAPILFFLCVIGITFVGLMGVLTGEAVFYPGITLFIPIHHKGFLGRLWGLVYFLVGLLMLLLFISFLGNVICTSQADVCKMLRLFDNLLSLYENKYILSGLLLSTIILSIFSFLYWSRKRSK</sequence>
<feature type="transmembrane region" description="Helical" evidence="1">
    <location>
        <begin position="50"/>
        <end position="70"/>
    </location>
</feature>
<dbReference type="EMBL" id="MFJL01000036">
    <property type="protein sequence ID" value="OGG13431.1"/>
    <property type="molecule type" value="Genomic_DNA"/>
</dbReference>
<keyword evidence="1" id="KW-0812">Transmembrane</keyword>
<comment type="caution">
    <text evidence="2">The sequence shown here is derived from an EMBL/GenBank/DDBJ whole genome shotgun (WGS) entry which is preliminary data.</text>
</comment>
<dbReference type="Proteomes" id="UP000176923">
    <property type="component" value="Unassembled WGS sequence"/>
</dbReference>
<reference evidence="2 3" key="1">
    <citation type="journal article" date="2016" name="Nat. Commun.">
        <title>Thousands of microbial genomes shed light on interconnected biogeochemical processes in an aquifer system.</title>
        <authorList>
            <person name="Anantharaman K."/>
            <person name="Brown C.T."/>
            <person name="Hug L.A."/>
            <person name="Sharon I."/>
            <person name="Castelle C.J."/>
            <person name="Probst A.J."/>
            <person name="Thomas B.C."/>
            <person name="Singh A."/>
            <person name="Wilkins M.J."/>
            <person name="Karaoz U."/>
            <person name="Brodie E.L."/>
            <person name="Williams K.H."/>
            <person name="Hubbard S.S."/>
            <person name="Banfield J.F."/>
        </authorList>
    </citation>
    <scope>NUCLEOTIDE SEQUENCE [LARGE SCALE GENOMIC DNA]</scope>
</reference>
<evidence type="ECO:0000313" key="3">
    <source>
        <dbReference type="Proteomes" id="UP000176923"/>
    </source>
</evidence>
<keyword evidence="1" id="KW-0472">Membrane</keyword>
<protein>
    <submittedName>
        <fullName evidence="2">Uncharacterized protein</fullName>
    </submittedName>
</protein>
<proteinExistence type="predicted"/>
<dbReference type="AlphaFoldDB" id="A0A1F5ZLY3"/>
<feature type="transmembrane region" description="Helical" evidence="1">
    <location>
        <begin position="6"/>
        <end position="27"/>
    </location>
</feature>
<gene>
    <name evidence="2" type="ORF">A3D77_05045</name>
</gene>
<organism evidence="2 3">
    <name type="scientific">Candidatus Gottesmanbacteria bacterium RIFCSPHIGHO2_02_FULL_39_11</name>
    <dbReference type="NCBI Taxonomy" id="1798382"/>
    <lineage>
        <taxon>Bacteria</taxon>
        <taxon>Candidatus Gottesmaniibacteriota</taxon>
    </lineage>
</organism>
<feature type="transmembrane region" description="Helical" evidence="1">
    <location>
        <begin position="129"/>
        <end position="162"/>
    </location>
</feature>
<name>A0A1F5ZLY3_9BACT</name>
<feature type="transmembrane region" description="Helical" evidence="1">
    <location>
        <begin position="182"/>
        <end position="202"/>
    </location>
</feature>
<evidence type="ECO:0000256" key="1">
    <source>
        <dbReference type="SAM" id="Phobius"/>
    </source>
</evidence>
<feature type="transmembrane region" description="Helical" evidence="1">
    <location>
        <begin position="76"/>
        <end position="108"/>
    </location>
</feature>
<keyword evidence="1" id="KW-1133">Transmembrane helix</keyword>
<evidence type="ECO:0000313" key="2">
    <source>
        <dbReference type="EMBL" id="OGG13431.1"/>
    </source>
</evidence>
<accession>A0A1F5ZLY3</accession>